<gene>
    <name evidence="5" type="ORF">GAYE_PCTG60G1341</name>
</gene>
<evidence type="ECO:0000313" key="6">
    <source>
        <dbReference type="Proteomes" id="UP001300502"/>
    </source>
</evidence>
<feature type="transmembrane region" description="Helical" evidence="3">
    <location>
        <begin position="7"/>
        <end position="23"/>
    </location>
</feature>
<dbReference type="Gene3D" id="2.80.10.50">
    <property type="match status" value="1"/>
</dbReference>
<dbReference type="PANTHER" id="PTHR46809">
    <property type="entry name" value="STROMAL CELL-DERIVED FACTOR 2-LIKE PROTEIN"/>
    <property type="match status" value="1"/>
</dbReference>
<keyword evidence="2" id="KW-0677">Repeat</keyword>
<keyword evidence="3" id="KW-1133">Transmembrane helix</keyword>
<dbReference type="InterPro" id="IPR016093">
    <property type="entry name" value="MIR_motif"/>
</dbReference>
<evidence type="ECO:0000256" key="3">
    <source>
        <dbReference type="SAM" id="Phobius"/>
    </source>
</evidence>
<keyword evidence="1" id="KW-0732">Signal</keyword>
<dbReference type="InterPro" id="IPR036300">
    <property type="entry name" value="MIR_dom_sf"/>
</dbReference>
<dbReference type="SUPFAM" id="SSF82109">
    <property type="entry name" value="MIR domain"/>
    <property type="match status" value="1"/>
</dbReference>
<proteinExistence type="predicted"/>
<keyword evidence="6" id="KW-1185">Reference proteome</keyword>
<evidence type="ECO:0000256" key="2">
    <source>
        <dbReference type="ARBA" id="ARBA00022737"/>
    </source>
</evidence>
<reference evidence="5 6" key="1">
    <citation type="submission" date="2022-07" db="EMBL/GenBank/DDBJ databases">
        <title>Genome-wide signatures of adaptation to extreme environments.</title>
        <authorList>
            <person name="Cho C.H."/>
            <person name="Yoon H.S."/>
        </authorList>
    </citation>
    <scope>NUCLEOTIDE SEQUENCE [LARGE SCALE GENOMIC DNA]</scope>
    <source>
        <strain evidence="5 6">108.79 E11</strain>
    </source>
</reference>
<organism evidence="5 6">
    <name type="scientific">Galdieria yellowstonensis</name>
    <dbReference type="NCBI Taxonomy" id="3028027"/>
    <lineage>
        <taxon>Eukaryota</taxon>
        <taxon>Rhodophyta</taxon>
        <taxon>Bangiophyceae</taxon>
        <taxon>Galdieriales</taxon>
        <taxon>Galdieriaceae</taxon>
        <taxon>Galdieria</taxon>
    </lineage>
</organism>
<evidence type="ECO:0000259" key="4">
    <source>
        <dbReference type="PROSITE" id="PS50919"/>
    </source>
</evidence>
<dbReference type="CDD" id="cd23279">
    <property type="entry name" value="beta-trefoil_MIR_SDF2-like"/>
    <property type="match status" value="1"/>
</dbReference>
<protein>
    <recommendedName>
        <fullName evidence="4">MIR domain-containing protein</fullName>
    </recommendedName>
</protein>
<evidence type="ECO:0000256" key="1">
    <source>
        <dbReference type="ARBA" id="ARBA00022729"/>
    </source>
</evidence>
<sequence length="217" mass="24549">MNGALHELYYYGFSVLLFCFLWFQTIPAVKVEGDDAVTWGSVIKLVHQSTGYRLHSHEIVYGTGSGQQSVTAYPFGGDNNSFWRVKRQEKANNESNCSPVACGSWLRLEHLTTRKNLHSHLPKSPLSGNLEVSAFGIAGQGDSGDVFQLVCNDYSTKYWKRGEGVYFKHVDTNAFLYSSMKYVYPEPIEGHLEVSGHKKKNSDCLWKADDGFYLRRD</sequence>
<dbReference type="EMBL" id="JANCYU010000015">
    <property type="protein sequence ID" value="KAK4523445.1"/>
    <property type="molecule type" value="Genomic_DNA"/>
</dbReference>
<comment type="caution">
    <text evidence="5">The sequence shown here is derived from an EMBL/GenBank/DDBJ whole genome shotgun (WGS) entry which is preliminary data.</text>
</comment>
<dbReference type="SMART" id="SM00472">
    <property type="entry name" value="MIR"/>
    <property type="match status" value="3"/>
</dbReference>
<keyword evidence="3" id="KW-0472">Membrane</keyword>
<dbReference type="Pfam" id="PF02815">
    <property type="entry name" value="MIR"/>
    <property type="match status" value="1"/>
</dbReference>
<dbReference type="PANTHER" id="PTHR46809:SF2">
    <property type="entry name" value="GH21273P"/>
    <property type="match status" value="1"/>
</dbReference>
<dbReference type="PROSITE" id="PS50919">
    <property type="entry name" value="MIR"/>
    <property type="match status" value="1"/>
</dbReference>
<evidence type="ECO:0000313" key="5">
    <source>
        <dbReference type="EMBL" id="KAK4523445.1"/>
    </source>
</evidence>
<name>A0AAV9I813_9RHOD</name>
<keyword evidence="3" id="KW-0812">Transmembrane</keyword>
<feature type="domain" description="MIR" evidence="4">
    <location>
        <begin position="34"/>
        <end position="88"/>
    </location>
</feature>
<dbReference type="AlphaFoldDB" id="A0AAV9I813"/>
<dbReference type="Proteomes" id="UP001300502">
    <property type="component" value="Unassembled WGS sequence"/>
</dbReference>
<accession>A0AAV9I813</accession>